<evidence type="ECO:0000313" key="3">
    <source>
        <dbReference type="EMBL" id="MXU64010.1"/>
    </source>
</evidence>
<protein>
    <submittedName>
        <fullName evidence="3">Uncharacterized protein</fullName>
    </submittedName>
</protein>
<dbReference type="RefSeq" id="WP_160851034.1">
    <property type="nucleotide sequence ID" value="NZ_WUWG01000001.1"/>
</dbReference>
<feature type="compositionally biased region" description="Low complexity" evidence="1">
    <location>
        <begin position="190"/>
        <end position="202"/>
    </location>
</feature>
<sequence length="374" mass="40229">MAVQTNPSWGVDFPARLQRLWAERREFVFAAGASLFWVATLAAYGAGFAAEVDAGTRSGTALHVALFLLTLVLPLSLFWITAHMARELSRLREEQADIRTSNAQLIEALAFHGPTAMEDVTRAVTLATRATLDQERAQQAAQIEPLSDQIRHLEAAVHKLTAARRDDRAELSKLVTLAVSAATPPVAAAAAPDAATGPATSSGQPSLPLAAEMPEPDAPLTHGDIIRALNFPANADDRAGFAVMRKAMQHRPAALVLRAAEDMLNLLSQEGIYMDDLSPRPTDAAAWRAFASGQRGSAVTGIGAIEDISALTLARGRMKSDEVFRDTALHFQRRFDTLLEEFATGASDRDLLDLADTRTGRAFMILARISGALD</sequence>
<feature type="region of interest" description="Disordered" evidence="1">
    <location>
        <begin position="190"/>
        <end position="211"/>
    </location>
</feature>
<reference evidence="3 4" key="1">
    <citation type="submission" date="2019-12" db="EMBL/GenBank/DDBJ databases">
        <title>Strain KN286 was isolated from seawater, which was collected from Caroline Seamount in the tropical western Pacific.</title>
        <authorList>
            <person name="Wang Q."/>
        </authorList>
    </citation>
    <scope>NUCLEOTIDE SEQUENCE [LARGE SCALE GENOMIC DNA]</scope>
    <source>
        <strain evidence="3 4">KN286</strain>
    </source>
</reference>
<evidence type="ECO:0000256" key="1">
    <source>
        <dbReference type="SAM" id="MobiDB-lite"/>
    </source>
</evidence>
<proteinExistence type="predicted"/>
<comment type="caution">
    <text evidence="3">The sequence shown here is derived from an EMBL/GenBank/DDBJ whole genome shotgun (WGS) entry which is preliminary data.</text>
</comment>
<feature type="transmembrane region" description="Helical" evidence="2">
    <location>
        <begin position="61"/>
        <end position="82"/>
    </location>
</feature>
<keyword evidence="2" id="KW-1133">Transmembrane helix</keyword>
<evidence type="ECO:0000313" key="4">
    <source>
        <dbReference type="Proteomes" id="UP000436016"/>
    </source>
</evidence>
<keyword evidence="4" id="KW-1185">Reference proteome</keyword>
<feature type="transmembrane region" description="Helical" evidence="2">
    <location>
        <begin position="27"/>
        <end position="49"/>
    </location>
</feature>
<accession>A0A6B0THY2</accession>
<organism evidence="3 4">
    <name type="scientific">Oceanomicrobium pacificus</name>
    <dbReference type="NCBI Taxonomy" id="2692916"/>
    <lineage>
        <taxon>Bacteria</taxon>
        <taxon>Pseudomonadati</taxon>
        <taxon>Pseudomonadota</taxon>
        <taxon>Alphaproteobacteria</taxon>
        <taxon>Rhodobacterales</taxon>
        <taxon>Paracoccaceae</taxon>
        <taxon>Oceanomicrobium</taxon>
    </lineage>
</organism>
<dbReference type="AlphaFoldDB" id="A0A6B0THY2"/>
<dbReference type="Proteomes" id="UP000436016">
    <property type="component" value="Unassembled WGS sequence"/>
</dbReference>
<dbReference type="EMBL" id="WUWG01000001">
    <property type="protein sequence ID" value="MXU64010.1"/>
    <property type="molecule type" value="Genomic_DNA"/>
</dbReference>
<keyword evidence="2" id="KW-0812">Transmembrane</keyword>
<gene>
    <name evidence="3" type="ORF">GSH16_01025</name>
</gene>
<keyword evidence="2" id="KW-0472">Membrane</keyword>
<evidence type="ECO:0000256" key="2">
    <source>
        <dbReference type="SAM" id="Phobius"/>
    </source>
</evidence>
<name>A0A6B0THY2_9RHOB</name>